<organism evidence="1 2">
    <name type="scientific">Acinetobacter johnsonii SH046</name>
    <dbReference type="NCBI Taxonomy" id="575586"/>
    <lineage>
        <taxon>Bacteria</taxon>
        <taxon>Pseudomonadati</taxon>
        <taxon>Pseudomonadota</taxon>
        <taxon>Gammaproteobacteria</taxon>
        <taxon>Moraxellales</taxon>
        <taxon>Moraxellaceae</taxon>
        <taxon>Acinetobacter</taxon>
    </lineage>
</organism>
<accession>D0SGS8</accession>
<evidence type="ECO:0000313" key="1">
    <source>
        <dbReference type="EMBL" id="EEY94784.1"/>
    </source>
</evidence>
<reference evidence="2" key="1">
    <citation type="journal article" date="2012" name="PLoS ONE">
        <title>The success of Acinetobacter species; genetic, metabolic and virulence attributes.</title>
        <authorList>
            <person name="Peleg A.Y."/>
            <person name="de Breij A."/>
            <person name="Adams M.D."/>
            <person name="Cerqueira G.M."/>
            <person name="Mocali S."/>
            <person name="Galardini M."/>
            <person name="Nibbering P.H."/>
            <person name="Earl A.M."/>
            <person name="Ward D.V."/>
            <person name="Paterson D.L."/>
            <person name="Seifert H."/>
            <person name="Dijkshoorn L."/>
        </authorList>
    </citation>
    <scope>NUCLEOTIDE SEQUENCE [LARGE SCALE GENOMIC DNA]</scope>
    <source>
        <strain evidence="2">SH046</strain>
    </source>
</reference>
<dbReference type="HOGENOM" id="CLU_2505246_0_0_6"/>
<name>D0SGS8_ACIJO</name>
<dbReference type="AlphaFoldDB" id="D0SGS8"/>
<sequence length="85" mass="9967">MFTIEAMKSMISNQLDCIKGLEKQGATYTKYVNGLKVNIHITQIHCQIFKDSNHYKNLRINPQKEFKEAEKHCKEIIKEIKEALK</sequence>
<protein>
    <submittedName>
        <fullName evidence="1">Uncharacterized protein</fullName>
    </submittedName>
</protein>
<dbReference type="EMBL" id="GG704974">
    <property type="protein sequence ID" value="EEY94784.1"/>
    <property type="molecule type" value="Genomic_DNA"/>
</dbReference>
<proteinExistence type="predicted"/>
<dbReference type="RefSeq" id="WP_004895542.1">
    <property type="nucleotide sequence ID" value="NZ_GG704974.1"/>
</dbReference>
<evidence type="ECO:0000313" key="2">
    <source>
        <dbReference type="Proteomes" id="UP000012047"/>
    </source>
</evidence>
<dbReference type="Proteomes" id="UP000012047">
    <property type="component" value="Unassembled WGS sequence"/>
</dbReference>
<gene>
    <name evidence="1" type="ORF">HMPREF0016_03051</name>
</gene>